<dbReference type="InterPro" id="IPR051261">
    <property type="entry name" value="NLR"/>
</dbReference>
<organism evidence="4">
    <name type="scientific">Stegastes partitus</name>
    <name type="common">bicolor damselfish</name>
    <dbReference type="NCBI Taxonomy" id="144197"/>
    <lineage>
        <taxon>Eukaryota</taxon>
        <taxon>Metazoa</taxon>
        <taxon>Chordata</taxon>
        <taxon>Craniata</taxon>
        <taxon>Vertebrata</taxon>
        <taxon>Euteleostomi</taxon>
        <taxon>Actinopterygii</taxon>
        <taxon>Neopterygii</taxon>
        <taxon>Teleostei</taxon>
        <taxon>Neoteleostei</taxon>
        <taxon>Acanthomorphata</taxon>
        <taxon>Ovalentaria</taxon>
        <taxon>Pomacentridae</taxon>
        <taxon>Stegastes</taxon>
    </lineage>
</organism>
<dbReference type="SMART" id="SM00368">
    <property type="entry name" value="LRR_RI"/>
    <property type="match status" value="8"/>
</dbReference>
<sequence length="368" mass="41069">MLHVLFFFLSLKNCSLSEVSCAFVSSALKSNPSHLKELNMGGNELQDSGMKQLCGLSCSVQTFISCDCLCSALMSSACPLTELNLADNRLQDSGVKHLCGYLESLHCKLETLELERCSLSEISCDSLSSALKSNPSHLKHLDLSNNWLQDPGVKHLCGFLKSPDCSLETLRLLDCSLSKISCDSLVSVLESNPFHLTELDLSKNQLQDSGVKQLCRFLESPHCRLETLRSNLYPRNCKFPFVFIFYLVVVNVVCCHKRQVSVGAPDWIINDFYLHVLLFRLRRCSLSAISCTSLCSALKYKSCPLRYLNLGENKLEHAHVKQLSDLVKSPHCRLETLRSVEGCSQSMLFSAVLCCMRELVVLHSISSV</sequence>
<dbReference type="Ensembl" id="ENSSPAT00000015767.1">
    <property type="protein sequence ID" value="ENSSPAP00000015516.1"/>
    <property type="gene ID" value="ENSSPAG00000011681.1"/>
</dbReference>
<dbReference type="AlphaFoldDB" id="A0A3B5A5E2"/>
<name>A0A3B5A5E2_9TELE</name>
<dbReference type="InterPro" id="IPR032675">
    <property type="entry name" value="LRR_dom_sf"/>
</dbReference>
<keyword evidence="1" id="KW-0433">Leucine-rich repeat</keyword>
<dbReference type="STRING" id="144197.ENSSPAP00000015516"/>
<dbReference type="Pfam" id="PF13516">
    <property type="entry name" value="LRR_6"/>
    <property type="match status" value="4"/>
</dbReference>
<evidence type="ECO:0008006" key="5">
    <source>
        <dbReference type="Google" id="ProtNLM"/>
    </source>
</evidence>
<dbReference type="PANTHER" id="PTHR24106">
    <property type="entry name" value="NACHT, LRR AND CARD DOMAINS-CONTAINING"/>
    <property type="match status" value="1"/>
</dbReference>
<accession>A0A3B5A5E2</accession>
<evidence type="ECO:0000313" key="4">
    <source>
        <dbReference type="Ensembl" id="ENSSPAP00000015516.1"/>
    </source>
</evidence>
<protein>
    <recommendedName>
        <fullName evidence="5">NACHT LRR and PYD domain-containing protein</fullName>
    </recommendedName>
</protein>
<feature type="chain" id="PRO_5017194324" description="NACHT LRR and PYD domain-containing protein" evidence="3">
    <location>
        <begin position="18"/>
        <end position="368"/>
    </location>
</feature>
<dbReference type="InterPro" id="IPR001611">
    <property type="entry name" value="Leu-rich_rpt"/>
</dbReference>
<dbReference type="SUPFAM" id="SSF52047">
    <property type="entry name" value="RNI-like"/>
    <property type="match status" value="1"/>
</dbReference>
<dbReference type="PROSITE" id="PS51450">
    <property type="entry name" value="LRR"/>
    <property type="match status" value="1"/>
</dbReference>
<evidence type="ECO:0000256" key="3">
    <source>
        <dbReference type="SAM" id="SignalP"/>
    </source>
</evidence>
<evidence type="ECO:0000256" key="2">
    <source>
        <dbReference type="ARBA" id="ARBA00022737"/>
    </source>
</evidence>
<dbReference type="GeneTree" id="ENSGT01150000286911"/>
<evidence type="ECO:0000256" key="1">
    <source>
        <dbReference type="ARBA" id="ARBA00022614"/>
    </source>
</evidence>
<feature type="signal peptide" evidence="3">
    <location>
        <begin position="1"/>
        <end position="17"/>
    </location>
</feature>
<dbReference type="Gene3D" id="3.80.10.10">
    <property type="entry name" value="Ribonuclease Inhibitor"/>
    <property type="match status" value="3"/>
</dbReference>
<reference evidence="4" key="1">
    <citation type="submission" date="2023-09" db="UniProtKB">
        <authorList>
            <consortium name="Ensembl"/>
        </authorList>
    </citation>
    <scope>IDENTIFICATION</scope>
</reference>
<keyword evidence="3" id="KW-0732">Signal</keyword>
<proteinExistence type="predicted"/>
<keyword evidence="2" id="KW-0677">Repeat</keyword>